<gene>
    <name evidence="3" type="ORF">AMYX_31230</name>
</gene>
<comment type="caution">
    <text evidence="3">The sequence shown here is derived from an EMBL/GenBank/DDBJ whole genome shotgun (WGS) entry which is preliminary data.</text>
</comment>
<dbReference type="AlphaFoldDB" id="A0A7I9VPP7"/>
<accession>A0A7I9VPP7</accession>
<evidence type="ECO:0000256" key="1">
    <source>
        <dbReference type="SAM" id="MobiDB-lite"/>
    </source>
</evidence>
<reference evidence="4" key="1">
    <citation type="journal article" date="2020" name="Appl. Environ. Microbiol.">
        <title>Diazotrophic Anaeromyxobacter Isolates from Soils.</title>
        <authorList>
            <person name="Masuda Y."/>
            <person name="Yamanaka H."/>
            <person name="Xu Z.X."/>
            <person name="Shiratori Y."/>
            <person name="Aono T."/>
            <person name="Amachi S."/>
            <person name="Senoo K."/>
            <person name="Itoh H."/>
        </authorList>
    </citation>
    <scope>NUCLEOTIDE SEQUENCE [LARGE SCALE GENOMIC DNA]</scope>
    <source>
        <strain evidence="4">R267</strain>
    </source>
</reference>
<organism evidence="3 4">
    <name type="scientific">Anaeromyxobacter diazotrophicus</name>
    <dbReference type="NCBI Taxonomy" id="2590199"/>
    <lineage>
        <taxon>Bacteria</taxon>
        <taxon>Pseudomonadati</taxon>
        <taxon>Myxococcota</taxon>
        <taxon>Myxococcia</taxon>
        <taxon>Myxococcales</taxon>
        <taxon>Cystobacterineae</taxon>
        <taxon>Anaeromyxobacteraceae</taxon>
        <taxon>Anaeromyxobacter</taxon>
    </lineage>
</organism>
<evidence type="ECO:0000313" key="3">
    <source>
        <dbReference type="EMBL" id="GEJ58382.1"/>
    </source>
</evidence>
<dbReference type="RefSeq" id="WP_176066868.1">
    <property type="nucleotide sequence ID" value="NZ_BJTG01000007.1"/>
</dbReference>
<evidence type="ECO:0000256" key="2">
    <source>
        <dbReference type="SAM" id="SignalP"/>
    </source>
</evidence>
<name>A0A7I9VPP7_9BACT</name>
<feature type="signal peptide" evidence="2">
    <location>
        <begin position="1"/>
        <end position="31"/>
    </location>
</feature>
<dbReference type="EMBL" id="BJTG01000007">
    <property type="protein sequence ID" value="GEJ58382.1"/>
    <property type="molecule type" value="Genomic_DNA"/>
</dbReference>
<keyword evidence="2" id="KW-0732">Signal</keyword>
<evidence type="ECO:0000313" key="4">
    <source>
        <dbReference type="Proteomes" id="UP000503640"/>
    </source>
</evidence>
<proteinExistence type="predicted"/>
<feature type="region of interest" description="Disordered" evidence="1">
    <location>
        <begin position="33"/>
        <end position="58"/>
    </location>
</feature>
<protein>
    <submittedName>
        <fullName evidence="3">Uncharacterized protein</fullName>
    </submittedName>
</protein>
<feature type="chain" id="PRO_5029626248" evidence="2">
    <location>
        <begin position="32"/>
        <end position="165"/>
    </location>
</feature>
<keyword evidence="4" id="KW-1185">Reference proteome</keyword>
<dbReference type="Proteomes" id="UP000503640">
    <property type="component" value="Unassembled WGS sequence"/>
</dbReference>
<sequence length="165" mass="17711">MPTYPAAVRRAAAAPLLAAAGLALAASPAFAQGSPPAPAPARAPQAVPLVPPSASPAAGAASGPQNAILLTIFLRHDQSKPLPEINAQLDRSGFHERFPPPGVEVVSWYVMMGIGQVVTLRVPPDKLREVNLAVENGAWGAFRTEFYPTYDYRPVWEQQRAQRRR</sequence>